<dbReference type="Proteomes" id="UP000735302">
    <property type="component" value="Unassembled WGS sequence"/>
</dbReference>
<evidence type="ECO:0000313" key="3">
    <source>
        <dbReference type="Proteomes" id="UP000735302"/>
    </source>
</evidence>
<protein>
    <submittedName>
        <fullName evidence="2">Transposase</fullName>
    </submittedName>
</protein>
<name>A0AAV3YBH2_9GAST</name>
<gene>
    <name evidence="2" type="ORF">PoB_000685900</name>
</gene>
<dbReference type="AlphaFoldDB" id="A0AAV3YBH2"/>
<accession>A0AAV3YBH2</accession>
<sequence length="110" mass="12215">MNIHALPHINNNGFVHVFNQKKNILSGFKSTGIYPFDRNIIPDERYLPSYTSDRPIKENSAECSSADTSSSSVNPFSHATASPANTRVPVSTFVLRSFGKVTPCKETKRK</sequence>
<reference evidence="2 3" key="1">
    <citation type="journal article" date="2021" name="Elife">
        <title>Chloroplast acquisition without the gene transfer in kleptoplastic sea slugs, Plakobranchus ocellatus.</title>
        <authorList>
            <person name="Maeda T."/>
            <person name="Takahashi S."/>
            <person name="Yoshida T."/>
            <person name="Shimamura S."/>
            <person name="Takaki Y."/>
            <person name="Nagai Y."/>
            <person name="Toyoda A."/>
            <person name="Suzuki Y."/>
            <person name="Arimoto A."/>
            <person name="Ishii H."/>
            <person name="Satoh N."/>
            <person name="Nishiyama T."/>
            <person name="Hasebe M."/>
            <person name="Maruyama T."/>
            <person name="Minagawa J."/>
            <person name="Obokata J."/>
            <person name="Shigenobu S."/>
        </authorList>
    </citation>
    <scope>NUCLEOTIDE SEQUENCE [LARGE SCALE GENOMIC DNA]</scope>
</reference>
<proteinExistence type="predicted"/>
<feature type="region of interest" description="Disordered" evidence="1">
    <location>
        <begin position="47"/>
        <end position="83"/>
    </location>
</feature>
<keyword evidence="3" id="KW-1185">Reference proteome</keyword>
<feature type="compositionally biased region" description="Polar residues" evidence="1">
    <location>
        <begin position="73"/>
        <end position="83"/>
    </location>
</feature>
<evidence type="ECO:0000313" key="2">
    <source>
        <dbReference type="EMBL" id="GFN80353.1"/>
    </source>
</evidence>
<organism evidence="2 3">
    <name type="scientific">Plakobranchus ocellatus</name>
    <dbReference type="NCBI Taxonomy" id="259542"/>
    <lineage>
        <taxon>Eukaryota</taxon>
        <taxon>Metazoa</taxon>
        <taxon>Spiralia</taxon>
        <taxon>Lophotrochozoa</taxon>
        <taxon>Mollusca</taxon>
        <taxon>Gastropoda</taxon>
        <taxon>Heterobranchia</taxon>
        <taxon>Euthyneura</taxon>
        <taxon>Panpulmonata</taxon>
        <taxon>Sacoglossa</taxon>
        <taxon>Placobranchoidea</taxon>
        <taxon>Plakobranchidae</taxon>
        <taxon>Plakobranchus</taxon>
    </lineage>
</organism>
<feature type="compositionally biased region" description="Low complexity" evidence="1">
    <location>
        <begin position="61"/>
        <end position="72"/>
    </location>
</feature>
<evidence type="ECO:0000256" key="1">
    <source>
        <dbReference type="SAM" id="MobiDB-lite"/>
    </source>
</evidence>
<dbReference type="EMBL" id="BLXT01000825">
    <property type="protein sequence ID" value="GFN80353.1"/>
    <property type="molecule type" value="Genomic_DNA"/>
</dbReference>
<comment type="caution">
    <text evidence="2">The sequence shown here is derived from an EMBL/GenBank/DDBJ whole genome shotgun (WGS) entry which is preliminary data.</text>
</comment>